<reference evidence="1 2" key="1">
    <citation type="submission" date="2018-07" db="EMBL/GenBank/DDBJ databases">
        <title>Genome sequencing of Runella.</title>
        <authorList>
            <person name="Baek M.-G."/>
            <person name="Yi H."/>
        </authorList>
    </citation>
    <scope>NUCLEOTIDE SEQUENCE [LARGE SCALE GENOMIC DNA]</scope>
    <source>
        <strain evidence="1 2">HYN0085</strain>
    </source>
</reference>
<dbReference type="OrthoDB" id="1367161at2"/>
<accession>A0A344TEP1</accession>
<protein>
    <recommendedName>
        <fullName evidence="3">GIY-YIG domain-containing protein</fullName>
    </recommendedName>
</protein>
<name>A0A344TEP1_9BACT</name>
<proteinExistence type="predicted"/>
<dbReference type="SUPFAM" id="SSF82771">
    <property type="entry name" value="GIY-YIG endonuclease"/>
    <property type="match status" value="1"/>
</dbReference>
<dbReference type="EMBL" id="CP030850">
    <property type="protein sequence ID" value="AXE17112.1"/>
    <property type="molecule type" value="Genomic_DNA"/>
</dbReference>
<keyword evidence="2" id="KW-1185">Reference proteome</keyword>
<dbReference type="Proteomes" id="UP000251993">
    <property type="component" value="Chromosome"/>
</dbReference>
<organism evidence="1 2">
    <name type="scientific">Runella rosea</name>
    <dbReference type="NCBI Taxonomy" id="2259595"/>
    <lineage>
        <taxon>Bacteria</taxon>
        <taxon>Pseudomonadati</taxon>
        <taxon>Bacteroidota</taxon>
        <taxon>Cytophagia</taxon>
        <taxon>Cytophagales</taxon>
        <taxon>Spirosomataceae</taxon>
        <taxon>Runella</taxon>
    </lineage>
</organism>
<dbReference type="RefSeq" id="WP_114065898.1">
    <property type="nucleotide sequence ID" value="NZ_CP030850.1"/>
</dbReference>
<evidence type="ECO:0008006" key="3">
    <source>
        <dbReference type="Google" id="ProtNLM"/>
    </source>
</evidence>
<dbReference type="InterPro" id="IPR035901">
    <property type="entry name" value="GIY-YIG_endonuc_sf"/>
</dbReference>
<dbReference type="KEGG" id="run:DR864_04860"/>
<evidence type="ECO:0000313" key="2">
    <source>
        <dbReference type="Proteomes" id="UP000251993"/>
    </source>
</evidence>
<gene>
    <name evidence="1" type="ORF">DR864_04860</name>
</gene>
<sequence length="197" mass="22048">MDIDFSDLISERVKDLKARITRIEDTAAQLKLSGPIEFLVSDIQPLSPKTGISIGVEPLEAMANLALAKASFVYIYELVNPEDKKLLSENYNASRGKLFQNESRKVFTLALPKKNTGNESESKALYVGSVKSNIASRIKQHLGNGYHGTYAMHLKHWASPDIKLRFYYIQLDDSKITYEVEAALTKMLKPLLGKAEV</sequence>
<evidence type="ECO:0000313" key="1">
    <source>
        <dbReference type="EMBL" id="AXE17112.1"/>
    </source>
</evidence>
<dbReference type="AlphaFoldDB" id="A0A344TEP1"/>